<accession>A0ABR6NHD5</accession>
<sequence>MMQRWSDYLDTLRDGGKVLWGSFGKDRTSG</sequence>
<dbReference type="EMBL" id="JACHKA010000001">
    <property type="protein sequence ID" value="MBB5986671.1"/>
    <property type="molecule type" value="Genomic_DNA"/>
</dbReference>
<name>A0ABR6NHD5_9SPHN</name>
<gene>
    <name evidence="1" type="ORF">HNP60_002645</name>
</gene>
<evidence type="ECO:0000313" key="1">
    <source>
        <dbReference type="EMBL" id="MBB5986671.1"/>
    </source>
</evidence>
<dbReference type="Proteomes" id="UP001138540">
    <property type="component" value="Unassembled WGS sequence"/>
</dbReference>
<proteinExistence type="predicted"/>
<keyword evidence="2" id="KW-1185">Reference proteome</keyword>
<organism evidence="1 2">
    <name type="scientific">Sphingobium lignivorans</name>
    <dbReference type="NCBI Taxonomy" id="2735886"/>
    <lineage>
        <taxon>Bacteria</taxon>
        <taxon>Pseudomonadati</taxon>
        <taxon>Pseudomonadota</taxon>
        <taxon>Alphaproteobacteria</taxon>
        <taxon>Sphingomonadales</taxon>
        <taxon>Sphingomonadaceae</taxon>
        <taxon>Sphingobium</taxon>
    </lineage>
</organism>
<comment type="caution">
    <text evidence="1">The sequence shown here is derived from an EMBL/GenBank/DDBJ whole genome shotgun (WGS) entry which is preliminary data.</text>
</comment>
<reference evidence="1 2" key="1">
    <citation type="submission" date="2020-08" db="EMBL/GenBank/DDBJ databases">
        <title>Exploring microbial biodiversity for novel pathways involved in the catabolism of aromatic compounds derived from lignin.</title>
        <authorList>
            <person name="Elkins J."/>
        </authorList>
    </citation>
    <scope>NUCLEOTIDE SEQUENCE [LARGE SCALE GENOMIC DNA]</scope>
    <source>
        <strain evidence="1 2">B1D3A</strain>
    </source>
</reference>
<protein>
    <submittedName>
        <fullName evidence="1">Uncharacterized protein</fullName>
    </submittedName>
</protein>
<evidence type="ECO:0000313" key="2">
    <source>
        <dbReference type="Proteomes" id="UP001138540"/>
    </source>
</evidence>